<feature type="domain" description="Tyr recombinase" evidence="5">
    <location>
        <begin position="182"/>
        <end position="369"/>
    </location>
</feature>
<dbReference type="InterPro" id="IPR013762">
    <property type="entry name" value="Integrase-like_cat_sf"/>
</dbReference>
<dbReference type="SUPFAM" id="SSF56349">
    <property type="entry name" value="DNA breaking-rejoining enzymes"/>
    <property type="match status" value="1"/>
</dbReference>
<keyword evidence="8" id="KW-1185">Reference proteome</keyword>
<dbReference type="Proteomes" id="UP000427716">
    <property type="component" value="Chromosome"/>
</dbReference>
<dbReference type="GO" id="GO:0003677">
    <property type="term" value="F:DNA binding"/>
    <property type="evidence" value="ECO:0007669"/>
    <property type="project" value="UniProtKB-UniRule"/>
</dbReference>
<keyword evidence="2 4" id="KW-0238">DNA-binding</keyword>
<dbReference type="GO" id="GO:0015074">
    <property type="term" value="P:DNA integration"/>
    <property type="evidence" value="ECO:0007669"/>
    <property type="project" value="UniProtKB-KW"/>
</dbReference>
<feature type="domain" description="Core-binding (CB)" evidence="6">
    <location>
        <begin position="80"/>
        <end position="158"/>
    </location>
</feature>
<dbReference type="AlphaFoldDB" id="A0A6I6CWP9"/>
<evidence type="ECO:0000256" key="4">
    <source>
        <dbReference type="PROSITE-ProRule" id="PRU01248"/>
    </source>
</evidence>
<evidence type="ECO:0000313" key="8">
    <source>
        <dbReference type="Proteomes" id="UP000427716"/>
    </source>
</evidence>
<dbReference type="GO" id="GO:0006310">
    <property type="term" value="P:DNA recombination"/>
    <property type="evidence" value="ECO:0007669"/>
    <property type="project" value="UniProtKB-KW"/>
</dbReference>
<dbReference type="InterPro" id="IPR050090">
    <property type="entry name" value="Tyrosine_recombinase_XerCD"/>
</dbReference>
<name>A0A6I6CWP9_9GAMM</name>
<dbReference type="InterPro" id="IPR002104">
    <property type="entry name" value="Integrase_catalytic"/>
</dbReference>
<dbReference type="InterPro" id="IPR010998">
    <property type="entry name" value="Integrase_recombinase_N"/>
</dbReference>
<dbReference type="Gene3D" id="1.10.150.130">
    <property type="match status" value="1"/>
</dbReference>
<evidence type="ECO:0000256" key="3">
    <source>
        <dbReference type="ARBA" id="ARBA00023172"/>
    </source>
</evidence>
<dbReference type="EMBL" id="CP046415">
    <property type="protein sequence ID" value="QGT77750.1"/>
    <property type="molecule type" value="Genomic_DNA"/>
</dbReference>
<dbReference type="InterPro" id="IPR044068">
    <property type="entry name" value="CB"/>
</dbReference>
<dbReference type="PANTHER" id="PTHR30349:SF94">
    <property type="entry name" value="INTEGRASE_RECOMBINASE HI_1414-RELATED"/>
    <property type="match status" value="1"/>
</dbReference>
<dbReference type="Pfam" id="PF00589">
    <property type="entry name" value="Phage_integrase"/>
    <property type="match status" value="1"/>
</dbReference>
<keyword evidence="3" id="KW-0233">DNA recombination</keyword>
<accession>A0A6I6CWP9</accession>
<evidence type="ECO:0000256" key="2">
    <source>
        <dbReference type="ARBA" id="ARBA00023125"/>
    </source>
</evidence>
<dbReference type="PROSITE" id="PS51898">
    <property type="entry name" value="TYR_RECOMBINASE"/>
    <property type="match status" value="1"/>
</dbReference>
<evidence type="ECO:0000259" key="6">
    <source>
        <dbReference type="PROSITE" id="PS51900"/>
    </source>
</evidence>
<evidence type="ECO:0000259" key="5">
    <source>
        <dbReference type="PROSITE" id="PS51898"/>
    </source>
</evidence>
<organism evidence="7 8">
    <name type="scientific">Guyparkeria halophila</name>
    <dbReference type="NCBI Taxonomy" id="47960"/>
    <lineage>
        <taxon>Bacteria</taxon>
        <taxon>Pseudomonadati</taxon>
        <taxon>Pseudomonadota</taxon>
        <taxon>Gammaproteobacteria</taxon>
        <taxon>Chromatiales</taxon>
        <taxon>Thioalkalibacteraceae</taxon>
        <taxon>Guyparkeria</taxon>
    </lineage>
</organism>
<sequence length="369" mass="42686">MFRNLRVHFVCRRRSKHKRPGTMPKPQKLPSGKYRVQLTTPAGRRSKIFASRANATKWLRKVEHEIDVSKWKDSAKAERTTFAEVGHQYIDKVLPHHKSGKQTAYTIRRLIRWFGRYRLTQISPAVVADWKEHRLEQVANGTVRREMICLRVVIKTAINEWDCHLPHGNPVLSIRLPPAARPRDRRPTEAEVTAIVEASESAHLSSIILLGIESAMRRSEMTLMVWEWIDLYRRLVTLPDEATKTGVGRQVPLSTKATALLRDIHQAQGYPTTGRVFDMDPNAVTRAFIRARRRAQGVYHDECRRLGRQPDPRHLEDLRLHDLRHEATSRLFEKGFSIIEAQLVTGHKTIDQLMRYTHLKPESVLDKLG</sequence>
<dbReference type="PROSITE" id="PS51900">
    <property type="entry name" value="CB"/>
    <property type="match status" value="1"/>
</dbReference>
<evidence type="ECO:0000313" key="7">
    <source>
        <dbReference type="EMBL" id="QGT77750.1"/>
    </source>
</evidence>
<evidence type="ECO:0000256" key="1">
    <source>
        <dbReference type="ARBA" id="ARBA00022908"/>
    </source>
</evidence>
<dbReference type="InterPro" id="IPR011010">
    <property type="entry name" value="DNA_brk_join_enz"/>
</dbReference>
<dbReference type="CDD" id="cd00796">
    <property type="entry name" value="INT_Rci_Hp1_C"/>
    <property type="match status" value="1"/>
</dbReference>
<dbReference type="KEGG" id="ghl:GM160_01940"/>
<gene>
    <name evidence="7" type="ORF">GM160_01940</name>
</gene>
<dbReference type="PANTHER" id="PTHR30349">
    <property type="entry name" value="PHAGE INTEGRASE-RELATED"/>
    <property type="match status" value="1"/>
</dbReference>
<dbReference type="RefSeq" id="WP_156227728.1">
    <property type="nucleotide sequence ID" value="NZ_CP046415.1"/>
</dbReference>
<protein>
    <submittedName>
        <fullName evidence="7">Tyrosine-type recombinase/integrase</fullName>
    </submittedName>
</protein>
<dbReference type="Gene3D" id="1.10.443.10">
    <property type="entry name" value="Intergrase catalytic core"/>
    <property type="match status" value="1"/>
</dbReference>
<keyword evidence="1" id="KW-0229">DNA integration</keyword>
<reference evidence="7 8" key="1">
    <citation type="submission" date="2019-11" db="EMBL/GenBank/DDBJ databases">
        <authorList>
            <person name="Zhang J."/>
            <person name="Sun C."/>
        </authorList>
    </citation>
    <scope>NUCLEOTIDE SEQUENCE [LARGE SCALE GENOMIC DNA]</scope>
    <source>
        <strain evidence="8">sp2</strain>
    </source>
</reference>
<proteinExistence type="predicted"/>